<keyword evidence="4" id="KW-1185">Reference proteome</keyword>
<dbReference type="CDD" id="cd03189">
    <property type="entry name" value="GST_C_GTT1_like"/>
    <property type="match status" value="1"/>
</dbReference>
<dbReference type="Gene3D" id="1.20.1050.10">
    <property type="match status" value="1"/>
</dbReference>
<dbReference type="PROSITE" id="PS50404">
    <property type="entry name" value="GST_NTER"/>
    <property type="match status" value="1"/>
</dbReference>
<reference evidence="3" key="1">
    <citation type="journal article" date="2020" name="Stud. Mycol.">
        <title>101 Dothideomycetes genomes: a test case for predicting lifestyles and emergence of pathogens.</title>
        <authorList>
            <person name="Haridas S."/>
            <person name="Albert R."/>
            <person name="Binder M."/>
            <person name="Bloem J."/>
            <person name="Labutti K."/>
            <person name="Salamov A."/>
            <person name="Andreopoulos B."/>
            <person name="Baker S."/>
            <person name="Barry K."/>
            <person name="Bills G."/>
            <person name="Bluhm B."/>
            <person name="Cannon C."/>
            <person name="Castanera R."/>
            <person name="Culley D."/>
            <person name="Daum C."/>
            <person name="Ezra D."/>
            <person name="Gonzalez J."/>
            <person name="Henrissat B."/>
            <person name="Kuo A."/>
            <person name="Liang C."/>
            <person name="Lipzen A."/>
            <person name="Lutzoni F."/>
            <person name="Magnuson J."/>
            <person name="Mondo S."/>
            <person name="Nolan M."/>
            <person name="Ohm R."/>
            <person name="Pangilinan J."/>
            <person name="Park H.-J."/>
            <person name="Ramirez L."/>
            <person name="Alfaro M."/>
            <person name="Sun H."/>
            <person name="Tritt A."/>
            <person name="Yoshinaga Y."/>
            <person name="Zwiers L.-H."/>
            <person name="Turgeon B."/>
            <person name="Goodwin S."/>
            <person name="Spatafora J."/>
            <person name="Crous P."/>
            <person name="Grigoriev I."/>
        </authorList>
    </citation>
    <scope>NUCLEOTIDE SEQUENCE</scope>
    <source>
        <strain evidence="3">CBS 113389</strain>
    </source>
</reference>
<dbReference type="PANTHER" id="PTHR44051:SF9">
    <property type="entry name" value="GLUTATHIONE S-TRANSFERASE 1"/>
    <property type="match status" value="1"/>
</dbReference>
<organism evidence="3 4">
    <name type="scientific">Neohortaea acidophila</name>
    <dbReference type="NCBI Taxonomy" id="245834"/>
    <lineage>
        <taxon>Eukaryota</taxon>
        <taxon>Fungi</taxon>
        <taxon>Dikarya</taxon>
        <taxon>Ascomycota</taxon>
        <taxon>Pezizomycotina</taxon>
        <taxon>Dothideomycetes</taxon>
        <taxon>Dothideomycetidae</taxon>
        <taxon>Mycosphaerellales</taxon>
        <taxon>Teratosphaeriaceae</taxon>
        <taxon>Neohortaea</taxon>
    </lineage>
</organism>
<dbReference type="InterPro" id="IPR004045">
    <property type="entry name" value="Glutathione_S-Trfase_N"/>
</dbReference>
<dbReference type="InterPro" id="IPR040079">
    <property type="entry name" value="Glutathione_S-Trfase"/>
</dbReference>
<name>A0A6A6Q182_9PEZI</name>
<evidence type="ECO:0000313" key="4">
    <source>
        <dbReference type="Proteomes" id="UP000799767"/>
    </source>
</evidence>
<dbReference type="PANTHER" id="PTHR44051">
    <property type="entry name" value="GLUTATHIONE S-TRANSFERASE-RELATED"/>
    <property type="match status" value="1"/>
</dbReference>
<evidence type="ECO:0000256" key="1">
    <source>
        <dbReference type="ARBA" id="ARBA00007409"/>
    </source>
</evidence>
<proteinExistence type="inferred from homology"/>
<dbReference type="Gene3D" id="3.40.30.10">
    <property type="entry name" value="Glutaredoxin"/>
    <property type="match status" value="1"/>
</dbReference>
<accession>A0A6A6Q182</accession>
<dbReference type="SUPFAM" id="SSF52833">
    <property type="entry name" value="Thioredoxin-like"/>
    <property type="match status" value="1"/>
</dbReference>
<sequence>MADTGADKAKVTLYWLNMSRAQSFVWLLEECKGLDYQIEVYKRGKDFLAPKSLKEIHPLGKSPLVKIEAPSRPEPLIMAESGTITEYICDYFAPHLIPKRYLEGKEGQIGGETEQWLRYRHYMHYAEGSLMSLVLIAIFMDQIRNAPVPFFIKPIVRAIPNRVESMFLNDNFKTHFGYLESQLASSPDGGKYLCGKELTAADILISFPLFVGRDKINKTAYPKLIEYINTLETNEGYLRGVKKAEEVSGEPVKSRL</sequence>
<dbReference type="RefSeq" id="XP_033592323.1">
    <property type="nucleotide sequence ID" value="XM_033735966.1"/>
</dbReference>
<dbReference type="SFLD" id="SFLDS00019">
    <property type="entry name" value="Glutathione_Transferase_(cytos"/>
    <property type="match status" value="1"/>
</dbReference>
<dbReference type="SFLD" id="SFLDG00358">
    <property type="entry name" value="Main_(cytGST)"/>
    <property type="match status" value="1"/>
</dbReference>
<dbReference type="CDD" id="cd03046">
    <property type="entry name" value="GST_N_GTT1_like"/>
    <property type="match status" value="1"/>
</dbReference>
<dbReference type="OrthoDB" id="2098326at2759"/>
<dbReference type="GO" id="GO:0016740">
    <property type="term" value="F:transferase activity"/>
    <property type="evidence" value="ECO:0007669"/>
    <property type="project" value="UniProtKB-KW"/>
</dbReference>
<dbReference type="GeneID" id="54476968"/>
<dbReference type="InterPro" id="IPR004046">
    <property type="entry name" value="GST_C"/>
</dbReference>
<evidence type="ECO:0000313" key="3">
    <source>
        <dbReference type="EMBL" id="KAF2485754.1"/>
    </source>
</evidence>
<dbReference type="AlphaFoldDB" id="A0A6A6Q182"/>
<dbReference type="EMBL" id="MU001633">
    <property type="protein sequence ID" value="KAF2485754.1"/>
    <property type="molecule type" value="Genomic_DNA"/>
</dbReference>
<dbReference type="Proteomes" id="UP000799767">
    <property type="component" value="Unassembled WGS sequence"/>
</dbReference>
<dbReference type="SUPFAM" id="SSF47616">
    <property type="entry name" value="GST C-terminal domain-like"/>
    <property type="match status" value="1"/>
</dbReference>
<dbReference type="InterPro" id="IPR036282">
    <property type="entry name" value="Glutathione-S-Trfase_C_sf"/>
</dbReference>
<dbReference type="InterPro" id="IPR036249">
    <property type="entry name" value="Thioredoxin-like_sf"/>
</dbReference>
<comment type="similarity">
    <text evidence="1">Belongs to the GST superfamily.</text>
</comment>
<feature type="domain" description="GST N-terminal" evidence="2">
    <location>
        <begin position="9"/>
        <end position="96"/>
    </location>
</feature>
<keyword evidence="3" id="KW-0808">Transferase</keyword>
<protein>
    <submittedName>
        <fullName evidence="3">Glutathione S-transferase</fullName>
    </submittedName>
</protein>
<dbReference type="Pfam" id="PF14497">
    <property type="entry name" value="GST_C_3"/>
    <property type="match status" value="1"/>
</dbReference>
<evidence type="ECO:0000259" key="2">
    <source>
        <dbReference type="PROSITE" id="PS50404"/>
    </source>
</evidence>
<dbReference type="Pfam" id="PF02798">
    <property type="entry name" value="GST_N"/>
    <property type="match status" value="1"/>
</dbReference>
<gene>
    <name evidence="3" type="ORF">BDY17DRAFT_315963</name>
</gene>